<dbReference type="InterPro" id="IPR029057">
    <property type="entry name" value="PRTase-like"/>
</dbReference>
<dbReference type="InterPro" id="IPR051910">
    <property type="entry name" value="ComF/GntX_DNA_util-trans"/>
</dbReference>
<proteinExistence type="inferred from homology"/>
<organism evidence="3 4">
    <name type="scientific">Nocardiopsis ansamitocini</name>
    <dbReference type="NCBI Taxonomy" id="1670832"/>
    <lineage>
        <taxon>Bacteria</taxon>
        <taxon>Bacillati</taxon>
        <taxon>Actinomycetota</taxon>
        <taxon>Actinomycetes</taxon>
        <taxon>Streptosporangiales</taxon>
        <taxon>Nocardiopsidaceae</taxon>
        <taxon>Nocardiopsis</taxon>
    </lineage>
</organism>
<feature type="domain" description="Phosphoribosyltransferase" evidence="2">
    <location>
        <begin position="145"/>
        <end position="220"/>
    </location>
</feature>
<dbReference type="PANTHER" id="PTHR47505">
    <property type="entry name" value="DNA UTILIZATION PROTEIN YHGH"/>
    <property type="match status" value="1"/>
</dbReference>
<reference evidence="3" key="1">
    <citation type="submission" date="2023-02" db="EMBL/GenBank/DDBJ databases">
        <title>Nocardiopsis ansamitocini NBRC 112285.</title>
        <authorList>
            <person name="Ichikawa N."/>
            <person name="Sato H."/>
            <person name="Tonouchi N."/>
        </authorList>
    </citation>
    <scope>NUCLEOTIDE SEQUENCE</scope>
    <source>
        <strain evidence="3">NBRC 112285</strain>
    </source>
</reference>
<dbReference type="EMBL" id="BSQG01000008">
    <property type="protein sequence ID" value="GLU49668.1"/>
    <property type="molecule type" value="Genomic_DNA"/>
</dbReference>
<evidence type="ECO:0000313" key="4">
    <source>
        <dbReference type="Proteomes" id="UP001165092"/>
    </source>
</evidence>
<protein>
    <recommendedName>
        <fullName evidence="2">Phosphoribosyltransferase domain-containing protein</fullName>
    </recommendedName>
</protein>
<evidence type="ECO:0000256" key="1">
    <source>
        <dbReference type="ARBA" id="ARBA00008007"/>
    </source>
</evidence>
<accession>A0A9W6UKJ5</accession>
<dbReference type="InterPro" id="IPR000836">
    <property type="entry name" value="PRTase_dom"/>
</dbReference>
<keyword evidence="4" id="KW-1185">Reference proteome</keyword>
<evidence type="ECO:0000313" key="3">
    <source>
        <dbReference type="EMBL" id="GLU49668.1"/>
    </source>
</evidence>
<comment type="caution">
    <text evidence="3">The sequence shown here is derived from an EMBL/GenBank/DDBJ whole genome shotgun (WGS) entry which is preliminary data.</text>
</comment>
<dbReference type="Proteomes" id="UP001165092">
    <property type="component" value="Unassembled WGS sequence"/>
</dbReference>
<comment type="similarity">
    <text evidence="1">Belongs to the ComF/GntX family.</text>
</comment>
<dbReference type="Gene3D" id="3.40.50.2020">
    <property type="match status" value="1"/>
</dbReference>
<dbReference type="AlphaFoldDB" id="A0A9W6UKJ5"/>
<dbReference type="PANTHER" id="PTHR47505:SF1">
    <property type="entry name" value="DNA UTILIZATION PROTEIN YHGH"/>
    <property type="match status" value="1"/>
</dbReference>
<dbReference type="RefSeq" id="WP_285761206.1">
    <property type="nucleotide sequence ID" value="NZ_BSQG01000008.1"/>
</dbReference>
<name>A0A9W6UKJ5_9ACTN</name>
<sequence>MGMLEGWAGELLDLVLGQCCAGCGLGGAQVCAACSDALRRRARRCPARPGCPVTWAAWPYAGRCRDVLLAFKDRGRRGLADQLSGSLAAAVLSGSGAARHIRLVPVPGRAASVRRRGYDPVRLLAGATAARLREGMVDARATPILAYARRTRHQVGLGAAERRTNLSGAMRLRTGARGRFRTGSVVLVDDVLTTGSTLAEAARALGEGGVPVACAAVLAERE</sequence>
<dbReference type="CDD" id="cd06223">
    <property type="entry name" value="PRTases_typeI"/>
    <property type="match status" value="1"/>
</dbReference>
<evidence type="ECO:0000259" key="2">
    <source>
        <dbReference type="Pfam" id="PF00156"/>
    </source>
</evidence>
<dbReference type="Pfam" id="PF00156">
    <property type="entry name" value="Pribosyltran"/>
    <property type="match status" value="1"/>
</dbReference>
<dbReference type="SUPFAM" id="SSF53271">
    <property type="entry name" value="PRTase-like"/>
    <property type="match status" value="1"/>
</dbReference>
<gene>
    <name evidence="3" type="ORF">Nans01_40190</name>
</gene>